<proteinExistence type="predicted"/>
<keyword evidence="2" id="KW-1185">Reference proteome</keyword>
<dbReference type="AlphaFoldDB" id="A0A7X1GJS8"/>
<dbReference type="EMBL" id="JACMYG010000056">
    <property type="protein sequence ID" value="MBC2693515.1"/>
    <property type="molecule type" value="Genomic_DNA"/>
</dbReference>
<protein>
    <submittedName>
        <fullName evidence="1">Uncharacterized protein</fullName>
    </submittedName>
</protein>
<dbReference type="RefSeq" id="WP_185819254.1">
    <property type="nucleotide sequence ID" value="NZ_JACMYG010000056.1"/>
</dbReference>
<name>A0A7X1GJS8_9PSED</name>
<gene>
    <name evidence="1" type="ORF">H7995_27430</name>
</gene>
<evidence type="ECO:0000313" key="2">
    <source>
        <dbReference type="Proteomes" id="UP000526003"/>
    </source>
</evidence>
<evidence type="ECO:0000313" key="1">
    <source>
        <dbReference type="EMBL" id="MBC2693515.1"/>
    </source>
</evidence>
<accession>A0A7X1GJS8</accession>
<dbReference type="Proteomes" id="UP000526003">
    <property type="component" value="Unassembled WGS sequence"/>
</dbReference>
<organism evidence="1 2">
    <name type="scientific">Pseudomonas kielensis</name>
    <dbReference type="NCBI Taxonomy" id="2762577"/>
    <lineage>
        <taxon>Bacteria</taxon>
        <taxon>Pseudomonadati</taxon>
        <taxon>Pseudomonadota</taxon>
        <taxon>Gammaproteobacteria</taxon>
        <taxon>Pseudomonadales</taxon>
        <taxon>Pseudomonadaceae</taxon>
        <taxon>Pseudomonas</taxon>
    </lineage>
</organism>
<sequence length="83" mass="9490">MNAPDPQAIDADVNHQIDSVDDCDSVESMRDTRLYIKGYLDALFKYQTINASTYHDYQKALDDRLSKRLDAIGEDPYVTVTYP</sequence>
<comment type="caution">
    <text evidence="1">The sequence shown here is derived from an EMBL/GenBank/DDBJ whole genome shotgun (WGS) entry which is preliminary data.</text>
</comment>
<reference evidence="1 2" key="1">
    <citation type="submission" date="2020-08" db="EMBL/GenBank/DDBJ databases">
        <title>Pseudomonas sp. nov.</title>
        <authorList>
            <person name="Gieschler S."/>
            <person name="Fiedler G."/>
            <person name="Brinks E."/>
            <person name="Boehnlein C."/>
            <person name="Franz C.M.A.P."/>
            <person name="Kabisch J."/>
        </authorList>
    </citation>
    <scope>NUCLEOTIDE SEQUENCE [LARGE SCALE GENOMIC DNA]</scope>
    <source>
        <strain evidence="1 2">MBT-1</strain>
    </source>
</reference>